<evidence type="ECO:0000259" key="1">
    <source>
        <dbReference type="Pfam" id="PF01636"/>
    </source>
</evidence>
<sequence length="383" mass="43559">MVSVNEVLKLLNKQALVQVVSSLAGARGCQLDNNSSRITGPGYIIFIISFPDRDERWAARIPLNQDDSFFQICIRPIQLAHGCPNVPAPRIHGYFDCGSRGYTPAGVGYMLLDWIEGSPMRLWDQLTPAAPSRQKVLDQIAVLILNMILECPLHDQTLFYGVPDGTPKGTQVSTSVWLTESVDRGIRRTLHRHDYSTAIDYLIQRSMIPQYVVPEHEHSPWVFVHVDLHNDNIIIDEEYNIKGIIDWDCNFAVPLQKAATFPKLLENVPGGAPPGLPATHAYLDFAADKRYFLSILAEKEMKRTNGTSITQLMETSSERNFFEMSHHRVPVHREFVSRFCSRTRENVGATLKEVERFLDINPMFKARDEAMMRTVQMLEELLH</sequence>
<dbReference type="PANTHER" id="PTHR21310">
    <property type="entry name" value="AMINOGLYCOSIDE PHOSPHOTRANSFERASE-RELATED-RELATED"/>
    <property type="match status" value="1"/>
</dbReference>
<reference evidence="2" key="1">
    <citation type="submission" date="2019-04" db="EMBL/GenBank/DDBJ databases">
        <title>Friends and foes A comparative genomics study of 23 Aspergillus species from section Flavi.</title>
        <authorList>
            <consortium name="DOE Joint Genome Institute"/>
            <person name="Kjaerbolling I."/>
            <person name="Vesth T."/>
            <person name="Frisvad J.C."/>
            <person name="Nybo J.L."/>
            <person name="Theobald S."/>
            <person name="Kildgaard S."/>
            <person name="Isbrandt T."/>
            <person name="Kuo A."/>
            <person name="Sato A."/>
            <person name="Lyhne E.K."/>
            <person name="Kogle M.E."/>
            <person name="Wiebenga A."/>
            <person name="Kun R.S."/>
            <person name="Lubbers R.J."/>
            <person name="Makela M.R."/>
            <person name="Barry K."/>
            <person name="Chovatia M."/>
            <person name="Clum A."/>
            <person name="Daum C."/>
            <person name="Haridas S."/>
            <person name="He G."/>
            <person name="LaButti K."/>
            <person name="Lipzen A."/>
            <person name="Mondo S."/>
            <person name="Riley R."/>
            <person name="Salamov A."/>
            <person name="Simmons B.A."/>
            <person name="Magnuson J.K."/>
            <person name="Henrissat B."/>
            <person name="Mortensen U.H."/>
            <person name="Larsen T.O."/>
            <person name="Devries R.P."/>
            <person name="Grigoriev I.V."/>
            <person name="Machida M."/>
            <person name="Baker S.E."/>
            <person name="Andersen M.R."/>
        </authorList>
    </citation>
    <scope>NUCLEOTIDE SEQUENCE</scope>
    <source>
        <strain evidence="2">CBS 117612</strain>
    </source>
</reference>
<organism evidence="2">
    <name type="scientific">Aspergillus arachidicola</name>
    <dbReference type="NCBI Taxonomy" id="656916"/>
    <lineage>
        <taxon>Eukaryota</taxon>
        <taxon>Fungi</taxon>
        <taxon>Dikarya</taxon>
        <taxon>Ascomycota</taxon>
        <taxon>Pezizomycotina</taxon>
        <taxon>Eurotiomycetes</taxon>
        <taxon>Eurotiomycetidae</taxon>
        <taxon>Eurotiales</taxon>
        <taxon>Aspergillaceae</taxon>
        <taxon>Aspergillus</taxon>
        <taxon>Aspergillus subgen. Circumdati</taxon>
    </lineage>
</organism>
<dbReference type="Gene3D" id="3.90.1200.10">
    <property type="match status" value="1"/>
</dbReference>
<dbReference type="InterPro" id="IPR051678">
    <property type="entry name" value="AGP_Transferase"/>
</dbReference>
<accession>A0A5N6YPX4</accession>
<feature type="domain" description="Aminoglycoside phosphotransferase" evidence="1">
    <location>
        <begin position="83"/>
        <end position="249"/>
    </location>
</feature>
<dbReference type="Gene3D" id="3.30.200.150">
    <property type="match status" value="1"/>
</dbReference>
<dbReference type="EMBL" id="ML737113">
    <property type="protein sequence ID" value="KAE8347477.1"/>
    <property type="molecule type" value="Genomic_DNA"/>
</dbReference>
<dbReference type="Proteomes" id="UP000325558">
    <property type="component" value="Unassembled WGS sequence"/>
</dbReference>
<dbReference type="Pfam" id="PF01636">
    <property type="entry name" value="APH"/>
    <property type="match status" value="1"/>
</dbReference>
<dbReference type="SUPFAM" id="SSF56112">
    <property type="entry name" value="Protein kinase-like (PK-like)"/>
    <property type="match status" value="1"/>
</dbReference>
<dbReference type="PANTHER" id="PTHR21310:SF13">
    <property type="entry name" value="AMINOGLYCOSIDE PHOSPHOTRANSFERASE DOMAIN-CONTAINING PROTEIN"/>
    <property type="match status" value="1"/>
</dbReference>
<protein>
    <recommendedName>
        <fullName evidence="1">Aminoglycoside phosphotransferase domain-containing protein</fullName>
    </recommendedName>
</protein>
<evidence type="ECO:0000313" key="2">
    <source>
        <dbReference type="EMBL" id="KAE8347477.1"/>
    </source>
</evidence>
<proteinExistence type="predicted"/>
<dbReference type="OrthoDB" id="5327538at2759"/>
<dbReference type="InterPro" id="IPR002575">
    <property type="entry name" value="Aminoglycoside_PTrfase"/>
</dbReference>
<dbReference type="InterPro" id="IPR011009">
    <property type="entry name" value="Kinase-like_dom_sf"/>
</dbReference>
<name>A0A5N6YPX4_9EURO</name>
<gene>
    <name evidence="2" type="ORF">BDV24DRAFT_157765</name>
</gene>
<dbReference type="AlphaFoldDB" id="A0A5N6YPX4"/>